<protein>
    <submittedName>
        <fullName evidence="1">Uncharacterized protein</fullName>
    </submittedName>
</protein>
<reference evidence="1" key="1">
    <citation type="journal article" date="2021" name="Open Biol.">
        <title>Shared evolutionary footprints suggest mitochondrial oxidative damage underlies multiple complex I losses in fungi.</title>
        <authorList>
            <person name="Schikora-Tamarit M.A."/>
            <person name="Marcet-Houben M."/>
            <person name="Nosek J."/>
            <person name="Gabaldon T."/>
        </authorList>
    </citation>
    <scope>NUCLEOTIDE SEQUENCE</scope>
    <source>
        <strain evidence="1">NCAIM Y.01608</strain>
    </source>
</reference>
<keyword evidence="2" id="KW-1185">Reference proteome</keyword>
<comment type="caution">
    <text evidence="1">The sequence shown here is derived from an EMBL/GenBank/DDBJ whole genome shotgun (WGS) entry which is preliminary data.</text>
</comment>
<accession>A0A9P8PWU7</accession>
<proteinExistence type="predicted"/>
<reference evidence="1" key="2">
    <citation type="submission" date="2021-01" db="EMBL/GenBank/DDBJ databases">
        <authorList>
            <person name="Schikora-Tamarit M.A."/>
        </authorList>
    </citation>
    <scope>NUCLEOTIDE SEQUENCE</scope>
    <source>
        <strain evidence="1">NCAIM Y.01608</strain>
    </source>
</reference>
<dbReference type="EMBL" id="JAEUBD010000013">
    <property type="protein sequence ID" value="KAH3678819.1"/>
    <property type="molecule type" value="Genomic_DNA"/>
</dbReference>
<name>A0A9P8PWU7_9ASCO</name>
<dbReference type="Proteomes" id="UP000788993">
    <property type="component" value="Unassembled WGS sequence"/>
</dbReference>
<organism evidence="1 2">
    <name type="scientific">Ogataea polymorpha</name>
    <dbReference type="NCBI Taxonomy" id="460523"/>
    <lineage>
        <taxon>Eukaryota</taxon>
        <taxon>Fungi</taxon>
        <taxon>Dikarya</taxon>
        <taxon>Ascomycota</taxon>
        <taxon>Saccharomycotina</taxon>
        <taxon>Pichiomycetes</taxon>
        <taxon>Pichiales</taxon>
        <taxon>Pichiaceae</taxon>
        <taxon>Ogataea</taxon>
    </lineage>
</organism>
<gene>
    <name evidence="1" type="ORF">OGATHE_000088</name>
</gene>
<evidence type="ECO:0000313" key="2">
    <source>
        <dbReference type="Proteomes" id="UP000788993"/>
    </source>
</evidence>
<sequence length="242" mass="25879">MKGRFNGGSSTPIWVKDLAKTLIAREYDSLIDFDVKKLETIVLYLLFSSSIWKSFFTKSVPEDLAPPASFGGGDGTPVVKASVPSLKSFMSSKLICVVQLYGSFGNGMMRCETDECAFNTLQASSLDDALTGCEMVVGEPMLLVGEEAEKLEEIVEFEEIEHAEELLAGILGAVSNTNENRLPVVCFEWLGDLDAFLGVGGSGFLAETGEFWAPAGFLAIVVVAIAAADDSDETLGFLFGAA</sequence>
<dbReference type="AlphaFoldDB" id="A0A9P8PWU7"/>
<evidence type="ECO:0000313" key="1">
    <source>
        <dbReference type="EMBL" id="KAH3678819.1"/>
    </source>
</evidence>